<protein>
    <submittedName>
        <fullName evidence="1">Uncharacterized protein</fullName>
    </submittedName>
</protein>
<evidence type="ECO:0000313" key="1">
    <source>
        <dbReference type="EMBL" id="KAI0063069.1"/>
    </source>
</evidence>
<keyword evidence="2" id="KW-1185">Reference proteome</keyword>
<dbReference type="EMBL" id="MU277204">
    <property type="protein sequence ID" value="KAI0063069.1"/>
    <property type="molecule type" value="Genomic_DNA"/>
</dbReference>
<accession>A0ACB8T2J9</accession>
<name>A0ACB8T2J9_9AGAM</name>
<reference evidence="1" key="1">
    <citation type="submission" date="2021-03" db="EMBL/GenBank/DDBJ databases">
        <authorList>
            <consortium name="DOE Joint Genome Institute"/>
            <person name="Ahrendt S."/>
            <person name="Looney B.P."/>
            <person name="Miyauchi S."/>
            <person name="Morin E."/>
            <person name="Drula E."/>
            <person name="Courty P.E."/>
            <person name="Chicoki N."/>
            <person name="Fauchery L."/>
            <person name="Kohler A."/>
            <person name="Kuo A."/>
            <person name="Labutti K."/>
            <person name="Pangilinan J."/>
            <person name="Lipzen A."/>
            <person name="Riley R."/>
            <person name="Andreopoulos W."/>
            <person name="He G."/>
            <person name="Johnson J."/>
            <person name="Barry K.W."/>
            <person name="Grigoriev I.V."/>
            <person name="Nagy L."/>
            <person name="Hibbett D."/>
            <person name="Henrissat B."/>
            <person name="Matheny P.B."/>
            <person name="Labbe J."/>
            <person name="Martin F."/>
        </authorList>
    </citation>
    <scope>NUCLEOTIDE SEQUENCE</scope>
    <source>
        <strain evidence="1">HHB10654</strain>
    </source>
</reference>
<dbReference type="Proteomes" id="UP000814140">
    <property type="component" value="Unassembled WGS sequence"/>
</dbReference>
<reference evidence="1" key="2">
    <citation type="journal article" date="2022" name="New Phytol.">
        <title>Evolutionary transition to the ectomycorrhizal habit in the genomes of a hyperdiverse lineage of mushroom-forming fungi.</title>
        <authorList>
            <person name="Looney B."/>
            <person name="Miyauchi S."/>
            <person name="Morin E."/>
            <person name="Drula E."/>
            <person name="Courty P.E."/>
            <person name="Kohler A."/>
            <person name="Kuo A."/>
            <person name="LaButti K."/>
            <person name="Pangilinan J."/>
            <person name="Lipzen A."/>
            <person name="Riley R."/>
            <person name="Andreopoulos W."/>
            <person name="He G."/>
            <person name="Johnson J."/>
            <person name="Nolan M."/>
            <person name="Tritt A."/>
            <person name="Barry K.W."/>
            <person name="Grigoriev I.V."/>
            <person name="Nagy L.G."/>
            <person name="Hibbett D."/>
            <person name="Henrissat B."/>
            <person name="Matheny P.B."/>
            <person name="Labbe J."/>
            <person name="Martin F.M."/>
        </authorList>
    </citation>
    <scope>NUCLEOTIDE SEQUENCE</scope>
    <source>
        <strain evidence="1">HHB10654</strain>
    </source>
</reference>
<evidence type="ECO:0000313" key="2">
    <source>
        <dbReference type="Proteomes" id="UP000814140"/>
    </source>
</evidence>
<proteinExistence type="predicted"/>
<gene>
    <name evidence="1" type="ORF">BV25DRAFT_438153</name>
</gene>
<sequence length="167" mass="18740">MVENADSGRVCVVCNAPASKFCSRCRTVFYCTQEHQASDWRAHKKICSTASYSTTVKDYDRRLLSTLGGPSDVPINHWLSLYMRDNHANDGSPPNQCVRALAPQAPHDWRGSLLVLRCASVQSEDGRLADAILEEDLKAVTGWLRWYGSQRFNINDLPFKPNVVVNL</sequence>
<comment type="caution">
    <text evidence="1">The sequence shown here is derived from an EMBL/GenBank/DDBJ whole genome shotgun (WGS) entry which is preliminary data.</text>
</comment>
<organism evidence="1 2">
    <name type="scientific">Artomyces pyxidatus</name>
    <dbReference type="NCBI Taxonomy" id="48021"/>
    <lineage>
        <taxon>Eukaryota</taxon>
        <taxon>Fungi</taxon>
        <taxon>Dikarya</taxon>
        <taxon>Basidiomycota</taxon>
        <taxon>Agaricomycotina</taxon>
        <taxon>Agaricomycetes</taxon>
        <taxon>Russulales</taxon>
        <taxon>Auriscalpiaceae</taxon>
        <taxon>Artomyces</taxon>
    </lineage>
</organism>